<dbReference type="EMBL" id="SNRW01004394">
    <property type="protein sequence ID" value="KAA6387394.1"/>
    <property type="molecule type" value="Genomic_DNA"/>
</dbReference>
<sequence length="58" mass="6401">MAHLYRSAEHKPISIKVVGKVDYTPIVPCAEDVNVSDSIFTSKSENHSVILFEPSVKS</sequence>
<organism evidence="1 2">
    <name type="scientific">Streblomastix strix</name>
    <dbReference type="NCBI Taxonomy" id="222440"/>
    <lineage>
        <taxon>Eukaryota</taxon>
        <taxon>Metamonada</taxon>
        <taxon>Preaxostyla</taxon>
        <taxon>Oxymonadida</taxon>
        <taxon>Streblomastigidae</taxon>
        <taxon>Streblomastix</taxon>
    </lineage>
</organism>
<name>A0A5J4VXE8_9EUKA</name>
<gene>
    <name evidence="1" type="ORF">EZS28_017077</name>
</gene>
<dbReference type="AlphaFoldDB" id="A0A5J4VXE8"/>
<dbReference type="Proteomes" id="UP000324800">
    <property type="component" value="Unassembled WGS sequence"/>
</dbReference>
<accession>A0A5J4VXE8</accession>
<reference evidence="1 2" key="1">
    <citation type="submission" date="2019-03" db="EMBL/GenBank/DDBJ databases">
        <title>Single cell metagenomics reveals metabolic interactions within the superorganism composed of flagellate Streblomastix strix and complex community of Bacteroidetes bacteria on its surface.</title>
        <authorList>
            <person name="Treitli S.C."/>
            <person name="Kolisko M."/>
            <person name="Husnik F."/>
            <person name="Keeling P."/>
            <person name="Hampl V."/>
        </authorList>
    </citation>
    <scope>NUCLEOTIDE SEQUENCE [LARGE SCALE GENOMIC DNA]</scope>
    <source>
        <strain evidence="1">ST1C</strain>
    </source>
</reference>
<feature type="non-terminal residue" evidence="1">
    <location>
        <position position="58"/>
    </location>
</feature>
<protein>
    <submittedName>
        <fullName evidence="1">Uncharacterized protein</fullName>
    </submittedName>
</protein>
<evidence type="ECO:0000313" key="2">
    <source>
        <dbReference type="Proteomes" id="UP000324800"/>
    </source>
</evidence>
<proteinExistence type="predicted"/>
<evidence type="ECO:0000313" key="1">
    <source>
        <dbReference type="EMBL" id="KAA6387394.1"/>
    </source>
</evidence>
<comment type="caution">
    <text evidence="1">The sequence shown here is derived from an EMBL/GenBank/DDBJ whole genome shotgun (WGS) entry which is preliminary data.</text>
</comment>